<dbReference type="GO" id="GO:0016787">
    <property type="term" value="F:hydrolase activity"/>
    <property type="evidence" value="ECO:0007669"/>
    <property type="project" value="UniProtKB-KW"/>
</dbReference>
<evidence type="ECO:0000259" key="4">
    <source>
        <dbReference type="SMART" id="SM00849"/>
    </source>
</evidence>
<dbReference type="Proteomes" id="UP001057134">
    <property type="component" value="Chromosome"/>
</dbReference>
<feature type="domain" description="Metallo-beta-lactamase" evidence="4">
    <location>
        <begin position="22"/>
        <end position="230"/>
    </location>
</feature>
<dbReference type="PANTHER" id="PTHR42951:SF15">
    <property type="entry name" value="METALLO-BETA-LACTAMASE SUPERFAMILY PROTEIN"/>
    <property type="match status" value="1"/>
</dbReference>
<dbReference type="EC" id="3.-.-.-" evidence="5"/>
<evidence type="ECO:0000313" key="5">
    <source>
        <dbReference type="EMBL" id="UQZ86386.1"/>
    </source>
</evidence>
<keyword evidence="5" id="KW-0378">Hydrolase</keyword>
<comment type="catalytic activity">
    <reaction evidence="1">
        <text>3',5'-cyclic CMP + H2O = CMP + H(+)</text>
        <dbReference type="Rhea" id="RHEA:72675"/>
        <dbReference type="ChEBI" id="CHEBI:15377"/>
        <dbReference type="ChEBI" id="CHEBI:15378"/>
        <dbReference type="ChEBI" id="CHEBI:58003"/>
        <dbReference type="ChEBI" id="CHEBI:60377"/>
    </reaction>
    <physiologicalReaction direction="left-to-right" evidence="1">
        <dbReference type="Rhea" id="RHEA:72676"/>
    </physiologicalReaction>
</comment>
<sequence length="251" mass="27345">MQTAREIQILDISAVVLGQKDTVHPVLIRDRETAVLVDTGFPRQIHSLREAIRQAGTSLEQLQHIIITHQDIDHIGNLPDLTSAAPSKPQVLAHELEKPYIQGERRLLKVTPEALAQIDALPEEVPLEWRRSLKALLENPPKAQVDRTIADGELLPYGGGIRVIATPGHTPGHISLYHEASRTLIAGDALKVTDGSLQGPAPQETLNMEQALQSLAKLAAYDIHTVICYHGGLYQGEANARIAELARGSGL</sequence>
<dbReference type="CDD" id="cd07721">
    <property type="entry name" value="yflN-like_MBL-fold"/>
    <property type="match status" value="1"/>
</dbReference>
<gene>
    <name evidence="5" type="primary">yflN_3</name>
    <name evidence="5" type="ORF">SK3146_05679</name>
</gene>
<evidence type="ECO:0000256" key="3">
    <source>
        <dbReference type="ARBA" id="ARBA00048505"/>
    </source>
</evidence>
<dbReference type="InterPro" id="IPR050855">
    <property type="entry name" value="NDM-1-like"/>
</dbReference>
<accession>A0ABY4RUV3</accession>
<dbReference type="RefSeq" id="WP_249861930.1">
    <property type="nucleotide sequence ID" value="NZ_CP027059.1"/>
</dbReference>
<comment type="catalytic activity">
    <reaction evidence="3">
        <text>3',5'-cyclic UMP + H2O = UMP + H(+)</text>
        <dbReference type="Rhea" id="RHEA:70575"/>
        <dbReference type="ChEBI" id="CHEBI:15377"/>
        <dbReference type="ChEBI" id="CHEBI:15378"/>
        <dbReference type="ChEBI" id="CHEBI:57865"/>
        <dbReference type="ChEBI" id="CHEBI:184387"/>
    </reaction>
    <physiologicalReaction direction="left-to-right" evidence="3">
        <dbReference type="Rhea" id="RHEA:70576"/>
    </physiologicalReaction>
</comment>
<dbReference type="InterPro" id="IPR036866">
    <property type="entry name" value="RibonucZ/Hydroxyglut_hydro"/>
</dbReference>
<reference evidence="5" key="1">
    <citation type="submission" date="2018-02" db="EMBL/GenBank/DDBJ databases">
        <authorList>
            <person name="Kim S.-K."/>
            <person name="Jung H.-I."/>
            <person name="Lee S.-W."/>
        </authorList>
    </citation>
    <scope>NUCLEOTIDE SEQUENCE</scope>
    <source>
        <strain evidence="5">SK3146</strain>
    </source>
</reference>
<organism evidence="5 6">
    <name type="scientific">Paenibacillus konkukensis</name>
    <dbReference type="NCBI Taxonomy" id="2020716"/>
    <lineage>
        <taxon>Bacteria</taxon>
        <taxon>Bacillati</taxon>
        <taxon>Bacillota</taxon>
        <taxon>Bacilli</taxon>
        <taxon>Bacillales</taxon>
        <taxon>Paenibacillaceae</taxon>
        <taxon>Paenibacillus</taxon>
    </lineage>
</organism>
<evidence type="ECO:0000313" key="6">
    <source>
        <dbReference type="Proteomes" id="UP001057134"/>
    </source>
</evidence>
<comment type="function">
    <text evidence="2">Counteracts the endogenous Pycsar antiviral defense system. Phosphodiesterase that enables metal-dependent hydrolysis of host cyclic nucleotide Pycsar defense signals such as cCMP and cUMP.</text>
</comment>
<dbReference type="SMART" id="SM00849">
    <property type="entry name" value="Lactamase_B"/>
    <property type="match status" value="1"/>
</dbReference>
<reference evidence="5" key="2">
    <citation type="journal article" date="2021" name="J Anim Sci Technol">
        <title>Complete genome sequence of Paenibacillus konkukensis sp. nov. SK3146 as a potential probiotic strain.</title>
        <authorList>
            <person name="Jung H.I."/>
            <person name="Park S."/>
            <person name="Niu K.M."/>
            <person name="Lee S.W."/>
            <person name="Kothari D."/>
            <person name="Yi K.J."/>
            <person name="Kim S.K."/>
        </authorList>
    </citation>
    <scope>NUCLEOTIDE SEQUENCE</scope>
    <source>
        <strain evidence="5">SK3146</strain>
    </source>
</reference>
<proteinExistence type="predicted"/>
<dbReference type="Pfam" id="PF00753">
    <property type="entry name" value="Lactamase_B"/>
    <property type="match status" value="1"/>
</dbReference>
<keyword evidence="6" id="KW-1185">Reference proteome</keyword>
<evidence type="ECO:0000256" key="2">
    <source>
        <dbReference type="ARBA" id="ARBA00034301"/>
    </source>
</evidence>
<evidence type="ECO:0000256" key="1">
    <source>
        <dbReference type="ARBA" id="ARBA00034221"/>
    </source>
</evidence>
<dbReference type="PANTHER" id="PTHR42951">
    <property type="entry name" value="METALLO-BETA-LACTAMASE DOMAIN-CONTAINING"/>
    <property type="match status" value="1"/>
</dbReference>
<dbReference type="EMBL" id="CP027059">
    <property type="protein sequence ID" value="UQZ86386.1"/>
    <property type="molecule type" value="Genomic_DNA"/>
</dbReference>
<dbReference type="InterPro" id="IPR001279">
    <property type="entry name" value="Metallo-B-lactamas"/>
</dbReference>
<dbReference type="Gene3D" id="3.60.15.10">
    <property type="entry name" value="Ribonuclease Z/Hydroxyacylglutathione hydrolase-like"/>
    <property type="match status" value="1"/>
</dbReference>
<name>A0ABY4RUV3_9BACL</name>
<dbReference type="SUPFAM" id="SSF56281">
    <property type="entry name" value="Metallo-hydrolase/oxidoreductase"/>
    <property type="match status" value="1"/>
</dbReference>
<protein>
    <submittedName>
        <fullName evidence="5">Metallo-hydrolase YflN</fullName>
        <ecNumber evidence="5">3.-.-.-</ecNumber>
    </submittedName>
</protein>